<dbReference type="InterPro" id="IPR003439">
    <property type="entry name" value="ABC_transporter-like_ATP-bd"/>
</dbReference>
<evidence type="ECO:0000313" key="13">
    <source>
        <dbReference type="Proteomes" id="UP000049979"/>
    </source>
</evidence>
<evidence type="ECO:0000256" key="3">
    <source>
        <dbReference type="ARBA" id="ARBA00022475"/>
    </source>
</evidence>
<evidence type="ECO:0000256" key="6">
    <source>
        <dbReference type="ARBA" id="ARBA00022840"/>
    </source>
</evidence>
<dbReference type="InterPro" id="IPR017871">
    <property type="entry name" value="ABC_transporter-like_CS"/>
</dbReference>
<evidence type="ECO:0000256" key="8">
    <source>
        <dbReference type="ARBA" id="ARBA00023136"/>
    </source>
</evidence>
<dbReference type="Pfam" id="PF00664">
    <property type="entry name" value="ABC_membrane"/>
    <property type="match status" value="1"/>
</dbReference>
<organism evidence="12 13">
    <name type="scientific">Roseburia faecis</name>
    <dbReference type="NCBI Taxonomy" id="301302"/>
    <lineage>
        <taxon>Bacteria</taxon>
        <taxon>Bacillati</taxon>
        <taxon>Bacillota</taxon>
        <taxon>Clostridia</taxon>
        <taxon>Lachnospirales</taxon>
        <taxon>Lachnospiraceae</taxon>
        <taxon>Roseburia</taxon>
    </lineage>
</organism>
<dbReference type="SMART" id="SM00382">
    <property type="entry name" value="AAA"/>
    <property type="match status" value="1"/>
</dbReference>
<dbReference type="GO" id="GO:0005524">
    <property type="term" value="F:ATP binding"/>
    <property type="evidence" value="ECO:0007669"/>
    <property type="project" value="UniProtKB-KW"/>
</dbReference>
<dbReference type="PANTHER" id="PTHR43394">
    <property type="entry name" value="ATP-DEPENDENT PERMEASE MDL1, MITOCHONDRIAL"/>
    <property type="match status" value="1"/>
</dbReference>
<evidence type="ECO:0000259" key="11">
    <source>
        <dbReference type="PROSITE" id="PS50929"/>
    </source>
</evidence>
<dbReference type="GO" id="GO:0005886">
    <property type="term" value="C:plasma membrane"/>
    <property type="evidence" value="ECO:0007669"/>
    <property type="project" value="UniProtKB-SubCell"/>
</dbReference>
<dbReference type="Gene3D" id="3.40.50.300">
    <property type="entry name" value="P-loop containing nucleotide triphosphate hydrolases"/>
    <property type="match status" value="1"/>
</dbReference>
<dbReference type="Pfam" id="PF00005">
    <property type="entry name" value="ABC_tran"/>
    <property type="match status" value="1"/>
</dbReference>
<keyword evidence="13" id="KW-1185">Reference proteome</keyword>
<dbReference type="PANTHER" id="PTHR43394:SF1">
    <property type="entry name" value="ATP-BINDING CASSETTE SUB-FAMILY B MEMBER 10, MITOCHONDRIAL"/>
    <property type="match status" value="1"/>
</dbReference>
<dbReference type="SUPFAM" id="SSF52540">
    <property type="entry name" value="P-loop containing nucleoside triphosphate hydrolases"/>
    <property type="match status" value="1"/>
</dbReference>
<comment type="subcellular location">
    <subcellularLocation>
        <location evidence="1">Cell membrane</location>
        <topology evidence="1">Multi-pass membrane protein</topology>
    </subcellularLocation>
</comment>
<feature type="transmembrane region" description="Helical" evidence="9">
    <location>
        <begin position="21"/>
        <end position="41"/>
    </location>
</feature>
<dbReference type="GO" id="GO:0016887">
    <property type="term" value="F:ATP hydrolysis activity"/>
    <property type="evidence" value="ECO:0007669"/>
    <property type="project" value="InterPro"/>
</dbReference>
<feature type="transmembrane region" description="Helical" evidence="9">
    <location>
        <begin position="246"/>
        <end position="264"/>
    </location>
</feature>
<feature type="domain" description="ABC transmembrane type-1" evidence="11">
    <location>
        <begin position="17"/>
        <end position="298"/>
    </location>
</feature>
<evidence type="ECO:0000259" key="10">
    <source>
        <dbReference type="PROSITE" id="PS50893"/>
    </source>
</evidence>
<dbReference type="PROSITE" id="PS00211">
    <property type="entry name" value="ABC_TRANSPORTER_1"/>
    <property type="match status" value="1"/>
</dbReference>
<reference evidence="13" key="1">
    <citation type="submission" date="2015-05" db="EMBL/GenBank/DDBJ databases">
        <authorList>
            <consortium name="Pathogen Informatics"/>
        </authorList>
    </citation>
    <scope>NUCLEOTIDE SEQUENCE [LARGE SCALE GENOMIC DNA]</scope>
    <source>
        <strain evidence="13">M72</strain>
    </source>
</reference>
<feature type="transmembrane region" description="Helical" evidence="9">
    <location>
        <begin position="158"/>
        <end position="175"/>
    </location>
</feature>
<dbReference type="InterPro" id="IPR036640">
    <property type="entry name" value="ABC1_TM_sf"/>
</dbReference>
<dbReference type="Gene3D" id="1.20.1560.10">
    <property type="entry name" value="ABC transporter type 1, transmembrane domain"/>
    <property type="match status" value="1"/>
</dbReference>
<evidence type="ECO:0000256" key="1">
    <source>
        <dbReference type="ARBA" id="ARBA00004651"/>
    </source>
</evidence>
<dbReference type="InterPro" id="IPR011527">
    <property type="entry name" value="ABC1_TM_dom"/>
</dbReference>
<dbReference type="AlphaFoldDB" id="A0A0M6WBC9"/>
<feature type="transmembrane region" description="Helical" evidence="9">
    <location>
        <begin position="276"/>
        <end position="299"/>
    </location>
</feature>
<keyword evidence="8 9" id="KW-0472">Membrane</keyword>
<name>A0A0M6WBC9_9FIRM</name>
<dbReference type="InterPro" id="IPR027417">
    <property type="entry name" value="P-loop_NTPase"/>
</dbReference>
<dbReference type="RefSeq" id="WP_055066920.1">
    <property type="nucleotide sequence ID" value="NZ_CP173697.1"/>
</dbReference>
<keyword evidence="7 9" id="KW-1133">Transmembrane helix</keyword>
<keyword evidence="3" id="KW-1003">Cell membrane</keyword>
<dbReference type="GO" id="GO:0015421">
    <property type="term" value="F:ABC-type oligopeptide transporter activity"/>
    <property type="evidence" value="ECO:0007669"/>
    <property type="project" value="TreeGrafter"/>
</dbReference>
<dbReference type="InterPro" id="IPR039421">
    <property type="entry name" value="Type_1_exporter"/>
</dbReference>
<keyword evidence="5" id="KW-0547">Nucleotide-binding</keyword>
<dbReference type="STRING" id="301302.ERS852420_01375"/>
<gene>
    <name evidence="12" type="ORF">M72_01141</name>
</gene>
<feature type="domain" description="ABC transporter" evidence="10">
    <location>
        <begin position="332"/>
        <end position="568"/>
    </location>
</feature>
<proteinExistence type="predicted"/>
<dbReference type="OrthoDB" id="9762778at2"/>
<protein>
    <submittedName>
        <fullName evidence="12">Multidrug/protein/lipid ABC transporter ATPase</fullName>
    </submittedName>
</protein>
<feature type="transmembrane region" description="Helical" evidence="9">
    <location>
        <begin position="134"/>
        <end position="152"/>
    </location>
</feature>
<feature type="transmembrane region" description="Helical" evidence="9">
    <location>
        <begin position="53"/>
        <end position="86"/>
    </location>
</feature>
<keyword evidence="4 9" id="KW-0812">Transmembrane</keyword>
<evidence type="ECO:0000256" key="7">
    <source>
        <dbReference type="ARBA" id="ARBA00022989"/>
    </source>
</evidence>
<dbReference type="PROSITE" id="PS50929">
    <property type="entry name" value="ABC_TM1F"/>
    <property type="match status" value="1"/>
</dbReference>
<dbReference type="EMBL" id="CVRR01000005">
    <property type="protein sequence ID" value="CRL33057.1"/>
    <property type="molecule type" value="Genomic_DNA"/>
</dbReference>
<evidence type="ECO:0000256" key="9">
    <source>
        <dbReference type="SAM" id="Phobius"/>
    </source>
</evidence>
<dbReference type="SUPFAM" id="SSF90123">
    <property type="entry name" value="ABC transporter transmembrane region"/>
    <property type="match status" value="1"/>
</dbReference>
<dbReference type="PROSITE" id="PS50893">
    <property type="entry name" value="ABC_TRANSPORTER_2"/>
    <property type="match status" value="1"/>
</dbReference>
<keyword evidence="2" id="KW-0813">Transport</keyword>
<evidence type="ECO:0000313" key="12">
    <source>
        <dbReference type="EMBL" id="CRL33057.1"/>
    </source>
</evidence>
<accession>A0A0M6WBC9</accession>
<keyword evidence="6" id="KW-0067">ATP-binding</keyword>
<dbReference type="CDD" id="cd18548">
    <property type="entry name" value="ABC_6TM_Tm287_like"/>
    <property type="match status" value="1"/>
</dbReference>
<evidence type="ECO:0000256" key="2">
    <source>
        <dbReference type="ARBA" id="ARBA00022448"/>
    </source>
</evidence>
<dbReference type="FunFam" id="3.40.50.300:FF:000221">
    <property type="entry name" value="Multidrug ABC transporter ATP-binding protein"/>
    <property type="match status" value="1"/>
</dbReference>
<dbReference type="InterPro" id="IPR003593">
    <property type="entry name" value="AAA+_ATPase"/>
</dbReference>
<evidence type="ECO:0000256" key="4">
    <source>
        <dbReference type="ARBA" id="ARBA00022692"/>
    </source>
</evidence>
<dbReference type="Proteomes" id="UP000049979">
    <property type="component" value="Unassembled WGS sequence"/>
</dbReference>
<evidence type="ECO:0000256" key="5">
    <source>
        <dbReference type="ARBA" id="ARBA00022741"/>
    </source>
</evidence>
<sequence>MNKKLLQSVREYKKQSIITPLLVTLEVLMEVLIPLEMAKIIDIGIAEGNLGYIIQRGLILVIMAMMSLFFGVQAGNFAAIAGAGYAKNLRHDIYYKVQDFSFKNIDHFSTSGLVTRMTTDITNIQMAYMMSIRLLARAPIMIILSWVMTLTLSRKAALLFLIVIPVLGGTLLFIAKKAHPHFIKVFDEYDELNNSVQENVNAARVVKAFVREDYEIGKFHGVSKYVYQLFTTAEKIVAWNSPVMQFVMYAVIMILIYIGGKGIVTGIMETGALTSIIVYALQIIGSLTMVTFVFVMIMIAGASTDRIVEVLNEIPEMRDPADAVTSVADGDIIFDHVSFSYAGEGGNLSLKDVNLHIKSGQTVGIIGGTGSAKSTLVQLIPRLYDVTEGSVKVSGIDVRKYNLESLRDQVSMVLQKNVLFSGTIYDNIRWGNENATDEEVQNVCKLAQADGFVREFPDGYNTQIVQGGNNVSGGQKQRLCIARALLKKPKILILDDSTSAVDTKTDALIRKAFREEIPNTTKIIIAQRVSSIEDADLIIVLENGEISGIGTSEELLKTNAIYREVYESQVKGGEDHE</sequence>